<proteinExistence type="predicted"/>
<feature type="region of interest" description="Disordered" evidence="1">
    <location>
        <begin position="19"/>
        <end position="116"/>
    </location>
</feature>
<feature type="compositionally biased region" description="Basic residues" evidence="1">
    <location>
        <begin position="46"/>
        <end position="61"/>
    </location>
</feature>
<accession>A0A8D8AAR8</accession>
<evidence type="ECO:0000256" key="1">
    <source>
        <dbReference type="SAM" id="MobiDB-lite"/>
    </source>
</evidence>
<dbReference type="EMBL" id="HBUE01020796">
    <property type="protein sequence ID" value="CAG6452451.1"/>
    <property type="molecule type" value="Transcribed_RNA"/>
</dbReference>
<feature type="compositionally biased region" description="Low complexity" evidence="1">
    <location>
        <begin position="85"/>
        <end position="98"/>
    </location>
</feature>
<reference evidence="2" key="1">
    <citation type="submission" date="2021-05" db="EMBL/GenBank/DDBJ databases">
        <authorList>
            <person name="Alioto T."/>
            <person name="Alioto T."/>
            <person name="Gomez Garrido J."/>
        </authorList>
    </citation>
    <scope>NUCLEOTIDE SEQUENCE</scope>
</reference>
<evidence type="ECO:0000313" key="2">
    <source>
        <dbReference type="EMBL" id="CAG6452449.1"/>
    </source>
</evidence>
<protein>
    <submittedName>
        <fullName evidence="2">(northern house mosquito) hypothetical protein</fullName>
    </submittedName>
</protein>
<name>A0A8D8AAR8_CULPI</name>
<dbReference type="EMBL" id="HBUE01020795">
    <property type="protein sequence ID" value="CAG6452449.1"/>
    <property type="molecule type" value="Transcribed_RNA"/>
</dbReference>
<organism evidence="2">
    <name type="scientific">Culex pipiens</name>
    <name type="common">House mosquito</name>
    <dbReference type="NCBI Taxonomy" id="7175"/>
    <lineage>
        <taxon>Eukaryota</taxon>
        <taxon>Metazoa</taxon>
        <taxon>Ecdysozoa</taxon>
        <taxon>Arthropoda</taxon>
        <taxon>Hexapoda</taxon>
        <taxon>Insecta</taxon>
        <taxon>Pterygota</taxon>
        <taxon>Neoptera</taxon>
        <taxon>Endopterygota</taxon>
        <taxon>Diptera</taxon>
        <taxon>Nematocera</taxon>
        <taxon>Culicoidea</taxon>
        <taxon>Culicidae</taxon>
        <taxon>Culicinae</taxon>
        <taxon>Culicini</taxon>
        <taxon>Culex</taxon>
        <taxon>Culex</taxon>
    </lineage>
</organism>
<dbReference type="AlphaFoldDB" id="A0A8D8AAR8"/>
<sequence>MGPLCLACTTRTPLRRPTIAARPVAAPARQTHPSRTPVILALGIRRPAKRRGGRWSRRRKTRNEPKKTKRTSPSPRRGKTRKNRSSSPRPKMSPRTSSACWWGTAPSARRTSSCPTSRIGSLRSMFRRPSTSTMWTSAWTDGRSA</sequence>